<protein>
    <submittedName>
        <fullName evidence="2">Uncharacterized protein</fullName>
    </submittedName>
</protein>
<keyword evidence="3" id="KW-1185">Reference proteome</keyword>
<dbReference type="AlphaFoldDB" id="A0AAW1X079"/>
<evidence type="ECO:0000256" key="1">
    <source>
        <dbReference type="SAM" id="MobiDB-lite"/>
    </source>
</evidence>
<comment type="caution">
    <text evidence="2">The sequence shown here is derived from an EMBL/GenBank/DDBJ whole genome shotgun (WGS) entry which is preliminary data.</text>
</comment>
<proteinExistence type="predicted"/>
<organism evidence="2 3">
    <name type="scientific">Rubus argutus</name>
    <name type="common">Southern blackberry</name>
    <dbReference type="NCBI Taxonomy" id="59490"/>
    <lineage>
        <taxon>Eukaryota</taxon>
        <taxon>Viridiplantae</taxon>
        <taxon>Streptophyta</taxon>
        <taxon>Embryophyta</taxon>
        <taxon>Tracheophyta</taxon>
        <taxon>Spermatophyta</taxon>
        <taxon>Magnoliopsida</taxon>
        <taxon>eudicotyledons</taxon>
        <taxon>Gunneridae</taxon>
        <taxon>Pentapetalae</taxon>
        <taxon>rosids</taxon>
        <taxon>fabids</taxon>
        <taxon>Rosales</taxon>
        <taxon>Rosaceae</taxon>
        <taxon>Rosoideae</taxon>
        <taxon>Rosoideae incertae sedis</taxon>
        <taxon>Rubus</taxon>
    </lineage>
</organism>
<sequence>MAEKSDEGCDIAGGADLNLKVKMRRGEIEVQRWTGQSKADRDSSSGTGKRRGLVKLKATTMADWAERRLGSGADGVCSKAREVHGLGTGWLMRQLRSTTAVVVGDRSGIEQRMVHEQQQWVGCLGDLNLQV</sequence>
<feature type="region of interest" description="Disordered" evidence="1">
    <location>
        <begin position="31"/>
        <end position="52"/>
    </location>
</feature>
<accession>A0AAW1X079</accession>
<evidence type="ECO:0000313" key="2">
    <source>
        <dbReference type="EMBL" id="KAK9929396.1"/>
    </source>
</evidence>
<dbReference type="Proteomes" id="UP001457282">
    <property type="component" value="Unassembled WGS sequence"/>
</dbReference>
<name>A0AAW1X079_RUBAR</name>
<gene>
    <name evidence="2" type="ORF">M0R45_026498</name>
</gene>
<evidence type="ECO:0000313" key="3">
    <source>
        <dbReference type="Proteomes" id="UP001457282"/>
    </source>
</evidence>
<dbReference type="EMBL" id="JBEDUW010000005">
    <property type="protein sequence ID" value="KAK9929396.1"/>
    <property type="molecule type" value="Genomic_DNA"/>
</dbReference>
<reference evidence="2 3" key="1">
    <citation type="journal article" date="2023" name="G3 (Bethesda)">
        <title>A chromosome-length genome assembly and annotation of blackberry (Rubus argutus, cv. 'Hillquist').</title>
        <authorList>
            <person name="Bruna T."/>
            <person name="Aryal R."/>
            <person name="Dudchenko O."/>
            <person name="Sargent D.J."/>
            <person name="Mead D."/>
            <person name="Buti M."/>
            <person name="Cavallini A."/>
            <person name="Hytonen T."/>
            <person name="Andres J."/>
            <person name="Pham M."/>
            <person name="Weisz D."/>
            <person name="Mascagni F."/>
            <person name="Usai G."/>
            <person name="Natali L."/>
            <person name="Bassil N."/>
            <person name="Fernandez G.E."/>
            <person name="Lomsadze A."/>
            <person name="Armour M."/>
            <person name="Olukolu B."/>
            <person name="Poorten T."/>
            <person name="Britton C."/>
            <person name="Davik J."/>
            <person name="Ashrafi H."/>
            <person name="Aiden E.L."/>
            <person name="Borodovsky M."/>
            <person name="Worthington M."/>
        </authorList>
    </citation>
    <scope>NUCLEOTIDE SEQUENCE [LARGE SCALE GENOMIC DNA]</scope>
    <source>
        <strain evidence="2">PI 553951</strain>
    </source>
</reference>